<feature type="compositionally biased region" description="Low complexity" evidence="1">
    <location>
        <begin position="49"/>
        <end position="62"/>
    </location>
</feature>
<dbReference type="EMBL" id="ML995479">
    <property type="protein sequence ID" value="KAF2144706.1"/>
    <property type="molecule type" value="Genomic_DNA"/>
</dbReference>
<dbReference type="GO" id="GO:0006950">
    <property type="term" value="P:response to stress"/>
    <property type="evidence" value="ECO:0007669"/>
    <property type="project" value="UniProtKB-ARBA"/>
</dbReference>
<evidence type="ECO:0000313" key="4">
    <source>
        <dbReference type="Proteomes" id="UP000799438"/>
    </source>
</evidence>
<dbReference type="GO" id="GO:0005634">
    <property type="term" value="C:nucleus"/>
    <property type="evidence" value="ECO:0007669"/>
    <property type="project" value="TreeGrafter"/>
</dbReference>
<dbReference type="OrthoDB" id="20772at2759"/>
<keyword evidence="4" id="KW-1185">Reference proteome</keyword>
<dbReference type="RefSeq" id="XP_033400418.1">
    <property type="nucleotide sequence ID" value="XM_033537993.1"/>
</dbReference>
<dbReference type="PANTHER" id="PTHR23099">
    <property type="entry name" value="TRANSCRIPTIONAL REGULATOR"/>
    <property type="match status" value="1"/>
</dbReference>
<feature type="region of interest" description="Disordered" evidence="1">
    <location>
        <begin position="1"/>
        <end position="121"/>
    </location>
</feature>
<dbReference type="Pfam" id="PF10263">
    <property type="entry name" value="SprT-like"/>
    <property type="match status" value="1"/>
</dbReference>
<dbReference type="SMART" id="SM00731">
    <property type="entry name" value="SprT"/>
    <property type="match status" value="1"/>
</dbReference>
<dbReference type="GeneID" id="54295489"/>
<dbReference type="Pfam" id="PF17283">
    <property type="entry name" value="Zn_ribbon_SprT"/>
    <property type="match status" value="1"/>
</dbReference>
<dbReference type="Gene3D" id="1.10.30.10">
    <property type="entry name" value="High mobility group box domain"/>
    <property type="match status" value="1"/>
</dbReference>
<name>A0A6A6BKZ5_9PEZI</name>
<reference evidence="3" key="1">
    <citation type="journal article" date="2020" name="Stud. Mycol.">
        <title>101 Dothideomycetes genomes: a test case for predicting lifestyles and emergence of pathogens.</title>
        <authorList>
            <person name="Haridas S."/>
            <person name="Albert R."/>
            <person name="Binder M."/>
            <person name="Bloem J."/>
            <person name="Labutti K."/>
            <person name="Salamov A."/>
            <person name="Andreopoulos B."/>
            <person name="Baker S."/>
            <person name="Barry K."/>
            <person name="Bills G."/>
            <person name="Bluhm B."/>
            <person name="Cannon C."/>
            <person name="Castanera R."/>
            <person name="Culley D."/>
            <person name="Daum C."/>
            <person name="Ezra D."/>
            <person name="Gonzalez J."/>
            <person name="Henrissat B."/>
            <person name="Kuo A."/>
            <person name="Liang C."/>
            <person name="Lipzen A."/>
            <person name="Lutzoni F."/>
            <person name="Magnuson J."/>
            <person name="Mondo S."/>
            <person name="Nolan M."/>
            <person name="Ohm R."/>
            <person name="Pangilinan J."/>
            <person name="Park H.-J."/>
            <person name="Ramirez L."/>
            <person name="Alfaro M."/>
            <person name="Sun H."/>
            <person name="Tritt A."/>
            <person name="Yoshinaga Y."/>
            <person name="Zwiers L.-H."/>
            <person name="Turgeon B."/>
            <person name="Goodwin S."/>
            <person name="Spatafora J."/>
            <person name="Crous P."/>
            <person name="Grigoriev I."/>
        </authorList>
    </citation>
    <scope>NUCLEOTIDE SEQUENCE</scope>
    <source>
        <strain evidence="3">CBS 121167</strain>
    </source>
</reference>
<feature type="compositionally biased region" description="Polar residues" evidence="1">
    <location>
        <begin position="150"/>
        <end position="173"/>
    </location>
</feature>
<dbReference type="InterPro" id="IPR036910">
    <property type="entry name" value="HMG_box_dom_sf"/>
</dbReference>
<gene>
    <name evidence="3" type="ORF">K452DRAFT_245778</name>
</gene>
<evidence type="ECO:0000256" key="1">
    <source>
        <dbReference type="SAM" id="MobiDB-lite"/>
    </source>
</evidence>
<dbReference type="PANTHER" id="PTHR23099:SF0">
    <property type="entry name" value="GERM CELL NUCLEAR ACIDIC PROTEIN"/>
    <property type="match status" value="1"/>
</dbReference>
<sequence length="436" mass="49207">MEVEALPRNFPQRIDGSVRQLFPPEKYKTNALIQRADSIANDNSQRLTSGSSTQERPSSSSSADDDAVLRYSPPRRKSPQKTLQPPVRPCTPPPSTSLSNSRLVSPSKKNRIPTPPHQQNTDAFWSQEVINSWNDEHSPQKPLFPRPKATTGTEPQPSSLSGKLSPTKKNPSAVQARKSFEKAKHQIAQDFLEELDEVISGGKISEMAADCGGVKLIWSKKLNSTAGRANWKRESVRVQESGATMMRFKHHASIELAEKVIDDEDRLVNVIAHEYCHLANFMISGVRDNPHGKEFKEWARKVTSKFSSRNITVTTKHSYEIDYKYVWTCVSCGHEFKRHSKSIDPNKHSCGGCKSKLIQTKPAVRQKDPTKGPSEYQLFVKENFQRIKRENSDKSHGTVMEIMGREYRNWKAEKEAVTTSNKLNDVTKALEIVVLD</sequence>
<feature type="compositionally biased region" description="Pro residues" evidence="1">
    <location>
        <begin position="86"/>
        <end position="95"/>
    </location>
</feature>
<evidence type="ECO:0000259" key="2">
    <source>
        <dbReference type="SMART" id="SM00731"/>
    </source>
</evidence>
<accession>A0A6A6BKZ5</accession>
<dbReference type="AlphaFoldDB" id="A0A6A6BKZ5"/>
<evidence type="ECO:0000313" key="3">
    <source>
        <dbReference type="EMBL" id="KAF2144706.1"/>
    </source>
</evidence>
<organism evidence="3 4">
    <name type="scientific">Aplosporella prunicola CBS 121167</name>
    <dbReference type="NCBI Taxonomy" id="1176127"/>
    <lineage>
        <taxon>Eukaryota</taxon>
        <taxon>Fungi</taxon>
        <taxon>Dikarya</taxon>
        <taxon>Ascomycota</taxon>
        <taxon>Pezizomycotina</taxon>
        <taxon>Dothideomycetes</taxon>
        <taxon>Dothideomycetes incertae sedis</taxon>
        <taxon>Botryosphaeriales</taxon>
        <taxon>Aplosporellaceae</taxon>
        <taxon>Aplosporella</taxon>
    </lineage>
</organism>
<feature type="domain" description="SprT-like" evidence="2">
    <location>
        <begin position="185"/>
        <end position="360"/>
    </location>
</feature>
<protein>
    <recommendedName>
        <fullName evidence="2">SprT-like domain-containing protein</fullName>
    </recommendedName>
</protein>
<proteinExistence type="predicted"/>
<dbReference type="InterPro" id="IPR006640">
    <property type="entry name" value="SprT-like_domain"/>
</dbReference>
<dbReference type="InterPro" id="IPR035240">
    <property type="entry name" value="SprT_Zn_ribbon"/>
</dbReference>
<feature type="region of interest" description="Disordered" evidence="1">
    <location>
        <begin position="134"/>
        <end position="178"/>
    </location>
</feature>
<dbReference type="SUPFAM" id="SSF47095">
    <property type="entry name" value="HMG-box"/>
    <property type="match status" value="1"/>
</dbReference>
<dbReference type="Proteomes" id="UP000799438">
    <property type="component" value="Unassembled WGS sequence"/>
</dbReference>